<dbReference type="InterPro" id="IPR038765">
    <property type="entry name" value="Papain-like_cys_pep_sf"/>
</dbReference>
<name>A0A2T7CGW6_9POAL</name>
<dbReference type="Gene3D" id="3.40.395.10">
    <property type="entry name" value="Adenoviral Proteinase, Chain A"/>
    <property type="match status" value="1"/>
</dbReference>
<dbReference type="Gramene" id="PUZ42538">
    <property type="protein sequence ID" value="PUZ42538"/>
    <property type="gene ID" value="GQ55_9G590600"/>
</dbReference>
<accession>A0A2T7CGW6</accession>
<reference evidence="1 2" key="1">
    <citation type="submission" date="2018-04" db="EMBL/GenBank/DDBJ databases">
        <title>WGS assembly of Panicum hallii var. hallii HAL2.</title>
        <authorList>
            <person name="Lovell J."/>
            <person name="Jenkins J."/>
            <person name="Lowry D."/>
            <person name="Mamidi S."/>
            <person name="Sreedasyam A."/>
            <person name="Weng X."/>
            <person name="Barry K."/>
            <person name="Bonette J."/>
            <person name="Campitelli B."/>
            <person name="Daum C."/>
            <person name="Gordon S."/>
            <person name="Gould B."/>
            <person name="Lipzen A."/>
            <person name="MacQueen A."/>
            <person name="Palacio-Mejia J."/>
            <person name="Plott C."/>
            <person name="Shakirov E."/>
            <person name="Shu S."/>
            <person name="Yoshinaga Y."/>
            <person name="Zane M."/>
            <person name="Rokhsar D."/>
            <person name="Grimwood J."/>
            <person name="Schmutz J."/>
            <person name="Juenger T."/>
        </authorList>
    </citation>
    <scope>NUCLEOTIDE SEQUENCE [LARGE SCALE GENOMIC DNA]</scope>
    <source>
        <strain evidence="2">cv. HAL2</strain>
    </source>
</reference>
<dbReference type="OrthoDB" id="661197at2759"/>
<proteinExistence type="predicted"/>
<keyword evidence="2" id="KW-1185">Reference proteome</keyword>
<organism evidence="1 2">
    <name type="scientific">Panicum hallii var. hallii</name>
    <dbReference type="NCBI Taxonomy" id="1504633"/>
    <lineage>
        <taxon>Eukaryota</taxon>
        <taxon>Viridiplantae</taxon>
        <taxon>Streptophyta</taxon>
        <taxon>Embryophyta</taxon>
        <taxon>Tracheophyta</taxon>
        <taxon>Spermatophyta</taxon>
        <taxon>Magnoliopsida</taxon>
        <taxon>Liliopsida</taxon>
        <taxon>Poales</taxon>
        <taxon>Poaceae</taxon>
        <taxon>PACMAD clade</taxon>
        <taxon>Panicoideae</taxon>
        <taxon>Panicodae</taxon>
        <taxon>Paniceae</taxon>
        <taxon>Panicinae</taxon>
        <taxon>Panicum</taxon>
        <taxon>Panicum sect. Panicum</taxon>
    </lineage>
</organism>
<dbReference type="Proteomes" id="UP000244336">
    <property type="component" value="Chromosome 9"/>
</dbReference>
<sequence>MCLNVLHSNLNLFDSLNLTSHGDSERMLKNHSANFSTACIDANLFPPWFSQFPFKGPSKYPQEHIIGLSVDCGFYSIAYMDAWDGLHMKDFDQKTVIEYKKIVAYKIYHSKLNRICRDNDTVRVSPKRQKKN</sequence>
<dbReference type="EMBL" id="CM009757">
    <property type="protein sequence ID" value="PUZ42538.1"/>
    <property type="molecule type" value="Genomic_DNA"/>
</dbReference>
<gene>
    <name evidence="1" type="ORF">GQ55_9G590600</name>
</gene>
<dbReference type="SUPFAM" id="SSF54001">
    <property type="entry name" value="Cysteine proteinases"/>
    <property type="match status" value="1"/>
</dbReference>
<protein>
    <recommendedName>
        <fullName evidence="3">Ubiquitin-like protease family profile domain-containing protein</fullName>
    </recommendedName>
</protein>
<dbReference type="AlphaFoldDB" id="A0A2T7CGW6"/>
<evidence type="ECO:0000313" key="1">
    <source>
        <dbReference type="EMBL" id="PUZ42538.1"/>
    </source>
</evidence>
<evidence type="ECO:0008006" key="3">
    <source>
        <dbReference type="Google" id="ProtNLM"/>
    </source>
</evidence>
<evidence type="ECO:0000313" key="2">
    <source>
        <dbReference type="Proteomes" id="UP000244336"/>
    </source>
</evidence>